<sequence>MDIETFEKKLNELNLKKKEFANIVGAVYNGVVNWNTKGETPKWVDSWLENYEQQKSFNNLVSEVEKYTTKEIKMNDIKGFLKQKYLMSAFKKPEDCLKLSYQYHQVKVNIYFDYYENTFNLFLVLSYEKSYYFTPLNIDNLIVKNPYLNDLPKEILRQILENGNLKDFYENMREHIIHDNIQESDYEDYEFRNGLKSNKNNDKNPFFLCLRKTPMSESHLNFLNTQFNISKYILQKIRAKGYTIVTTADFSKRKSLTFILNDNKIKL</sequence>
<dbReference type="EMBL" id="AABVCV010000011">
    <property type="protein sequence ID" value="EAJ1254819.1"/>
    <property type="molecule type" value="Genomic_DNA"/>
</dbReference>
<reference evidence="1 2" key="1">
    <citation type="submission" date="2018-05" db="EMBL/GenBank/DDBJ databases">
        <authorList>
            <consortium name="PulseNet: The National Subtyping Network for Foodborne Disease Surveillance"/>
            <person name="Tarr C.L."/>
            <person name="Trees E."/>
            <person name="Katz L.S."/>
            <person name="Carleton-Romer H.A."/>
            <person name="Stroika S."/>
            <person name="Kucerova Z."/>
            <person name="Roache K.F."/>
            <person name="Sabol A.L."/>
            <person name="Besser J."/>
            <person name="Gerner-Smidt P."/>
        </authorList>
    </citation>
    <scope>NUCLEOTIDE SEQUENCE [LARGE SCALE GENOMIC DNA]</scope>
    <source>
        <strain evidence="1 2">1988D-2602</strain>
    </source>
</reference>
<comment type="caution">
    <text evidence="1">The sequence shown here is derived from an EMBL/GenBank/DDBJ whole genome shotgun (WGS) entry which is preliminary data.</text>
</comment>
<evidence type="ECO:0000313" key="2">
    <source>
        <dbReference type="Proteomes" id="UP000533324"/>
    </source>
</evidence>
<dbReference type="Proteomes" id="UP000533324">
    <property type="component" value="Unassembled WGS sequence"/>
</dbReference>
<evidence type="ECO:0000313" key="1">
    <source>
        <dbReference type="EMBL" id="EAJ1254819.1"/>
    </source>
</evidence>
<dbReference type="AlphaFoldDB" id="A0A7U8AQM0"/>
<name>A0A7U8AQM0_CAMLA</name>
<organism evidence="1 2">
    <name type="scientific">Campylobacter lari</name>
    <dbReference type="NCBI Taxonomy" id="201"/>
    <lineage>
        <taxon>Bacteria</taxon>
        <taxon>Pseudomonadati</taxon>
        <taxon>Campylobacterota</taxon>
        <taxon>Epsilonproteobacteria</taxon>
        <taxon>Campylobacterales</taxon>
        <taxon>Campylobacteraceae</taxon>
        <taxon>Campylobacter</taxon>
    </lineage>
</organism>
<proteinExistence type="predicted"/>
<accession>A0A7U8AQM0</accession>
<gene>
    <name evidence="1" type="ORF">A0Y59_06490</name>
</gene>
<protein>
    <submittedName>
        <fullName evidence="1">Uncharacterized protein</fullName>
    </submittedName>
</protein>